<dbReference type="Pfam" id="PF00565">
    <property type="entry name" value="SNase"/>
    <property type="match status" value="1"/>
</dbReference>
<organism evidence="5 6">
    <name type="scientific">Methylomonas subterranea</name>
    <dbReference type="NCBI Taxonomy" id="2952225"/>
    <lineage>
        <taxon>Bacteria</taxon>
        <taxon>Pseudomonadati</taxon>
        <taxon>Pseudomonadota</taxon>
        <taxon>Gammaproteobacteria</taxon>
        <taxon>Methylococcales</taxon>
        <taxon>Methylococcaceae</taxon>
        <taxon>Methylomonas</taxon>
    </lineage>
</organism>
<dbReference type="InterPro" id="IPR002071">
    <property type="entry name" value="Thermonucl_AS"/>
</dbReference>
<dbReference type="PANTHER" id="PTHR12302">
    <property type="entry name" value="EBNA2 BINDING PROTEIN P100"/>
    <property type="match status" value="1"/>
</dbReference>
<sequence length="279" mass="31656">MLNKTAALRVCLLLLILLIPLAVRAGVYEWVDGQGRRHYSDRKQADGRILTVVPQAVYYRVEKVYDGDTILLSDGRKVRLLGVNTPEVAGRNKNAEPGGEQARAWLRQRIEHKRVRLEGDVEKQDKYQRGLAYVFTEDKRHINLELVSLGLAAVNIYPPNLKYARALLDAQRAAETAGLGIWALPAYAPQPFQVLNEENYRGWKRISGRVGALKQTAKYSYLQFSDKVSVRIENKNLNLFPAPRTYVGALLEVRGWVAKNKDRFAVQVRHPGEIKVLKN</sequence>
<comment type="caution">
    <text evidence="5">The sequence shown here is derived from an EMBL/GenBank/DDBJ whole genome shotgun (WGS) entry which is preliminary data.</text>
</comment>
<reference evidence="5 6" key="1">
    <citation type="submission" date="2022-07" db="EMBL/GenBank/DDBJ databases">
        <title>Methylomonas rivi sp. nov., Methylomonas rosea sp. nov., Methylomonas aureus sp. nov. and Methylomonas subterranea sp. nov., four novel methanotrophs isolated from a freshwater creek and the deep terrestrial subsurface.</title>
        <authorList>
            <person name="Abin C."/>
            <person name="Sankaranarayanan K."/>
            <person name="Garner C."/>
            <person name="Sindelar R."/>
            <person name="Kotary K."/>
            <person name="Garner R."/>
            <person name="Barclay S."/>
            <person name="Lawson P."/>
            <person name="Krumholz L."/>
        </authorList>
    </citation>
    <scope>NUCLEOTIDE SEQUENCE [LARGE SCALE GENOMIC DNA]</scope>
    <source>
        <strain evidence="5 6">SURF-2</strain>
    </source>
</reference>
<name>A0ABT1TEB7_9GAMM</name>
<dbReference type="Gene3D" id="2.40.50.90">
    <property type="match status" value="1"/>
</dbReference>
<proteinExistence type="predicted"/>
<dbReference type="InterPro" id="IPR016071">
    <property type="entry name" value="Staphylococal_nuclease_OB-fold"/>
</dbReference>
<evidence type="ECO:0000256" key="1">
    <source>
        <dbReference type="ARBA" id="ARBA00022722"/>
    </source>
</evidence>
<dbReference type="Pfam" id="PF13511">
    <property type="entry name" value="DUF4124"/>
    <property type="match status" value="1"/>
</dbReference>
<dbReference type="RefSeq" id="WP_256601551.1">
    <property type="nucleotide sequence ID" value="NZ_JANIBJ010000010.1"/>
</dbReference>
<evidence type="ECO:0000313" key="5">
    <source>
        <dbReference type="EMBL" id="MCQ8103808.1"/>
    </source>
</evidence>
<evidence type="ECO:0000256" key="3">
    <source>
        <dbReference type="ARBA" id="ARBA00022801"/>
    </source>
</evidence>
<dbReference type="SMART" id="SM00318">
    <property type="entry name" value="SNc"/>
    <property type="match status" value="1"/>
</dbReference>
<evidence type="ECO:0000256" key="2">
    <source>
        <dbReference type="ARBA" id="ARBA00022759"/>
    </source>
</evidence>
<dbReference type="PROSITE" id="PS01284">
    <property type="entry name" value="TNASE_2"/>
    <property type="match status" value="1"/>
</dbReference>
<dbReference type="InterPro" id="IPR025392">
    <property type="entry name" value="DUF4124"/>
</dbReference>
<protein>
    <submittedName>
        <fullName evidence="5">Thermonuclease family protein</fullName>
    </submittedName>
</protein>
<dbReference type="PANTHER" id="PTHR12302:SF3">
    <property type="entry name" value="SERINE_THREONINE-PROTEIN KINASE 31"/>
    <property type="match status" value="1"/>
</dbReference>
<dbReference type="PROSITE" id="PS50830">
    <property type="entry name" value="TNASE_3"/>
    <property type="match status" value="1"/>
</dbReference>
<dbReference type="InterPro" id="IPR035437">
    <property type="entry name" value="SNase_OB-fold_sf"/>
</dbReference>
<accession>A0ABT1TEB7</accession>
<dbReference type="EMBL" id="JANIBJ010000010">
    <property type="protein sequence ID" value="MCQ8103808.1"/>
    <property type="molecule type" value="Genomic_DNA"/>
</dbReference>
<evidence type="ECO:0000259" key="4">
    <source>
        <dbReference type="PROSITE" id="PS50830"/>
    </source>
</evidence>
<dbReference type="SUPFAM" id="SSF50199">
    <property type="entry name" value="Staphylococcal nuclease"/>
    <property type="match status" value="1"/>
</dbReference>
<evidence type="ECO:0000313" key="6">
    <source>
        <dbReference type="Proteomes" id="UP001524499"/>
    </source>
</evidence>
<feature type="domain" description="TNase-like" evidence="4">
    <location>
        <begin position="55"/>
        <end position="184"/>
    </location>
</feature>
<gene>
    <name evidence="5" type="ORF">NP590_06810</name>
</gene>
<keyword evidence="2" id="KW-0255">Endonuclease</keyword>
<dbReference type="Proteomes" id="UP001524499">
    <property type="component" value="Unassembled WGS sequence"/>
</dbReference>
<keyword evidence="6" id="KW-1185">Reference proteome</keyword>
<keyword evidence="1" id="KW-0540">Nuclease</keyword>
<keyword evidence="3" id="KW-0378">Hydrolase</keyword>